<evidence type="ECO:0000313" key="3">
    <source>
        <dbReference type="Proteomes" id="UP000886595"/>
    </source>
</evidence>
<dbReference type="Proteomes" id="UP000886595">
    <property type="component" value="Unassembled WGS sequence"/>
</dbReference>
<dbReference type="InterPro" id="IPR012340">
    <property type="entry name" value="NA-bd_OB-fold"/>
</dbReference>
<organism evidence="2 3">
    <name type="scientific">Brassica carinata</name>
    <name type="common">Ethiopian mustard</name>
    <name type="synonym">Abyssinian cabbage</name>
    <dbReference type="NCBI Taxonomy" id="52824"/>
    <lineage>
        <taxon>Eukaryota</taxon>
        <taxon>Viridiplantae</taxon>
        <taxon>Streptophyta</taxon>
        <taxon>Embryophyta</taxon>
        <taxon>Tracheophyta</taxon>
        <taxon>Spermatophyta</taxon>
        <taxon>Magnoliopsida</taxon>
        <taxon>eudicotyledons</taxon>
        <taxon>Gunneridae</taxon>
        <taxon>Pentapetalae</taxon>
        <taxon>rosids</taxon>
        <taxon>malvids</taxon>
        <taxon>Brassicales</taxon>
        <taxon>Brassicaceae</taxon>
        <taxon>Brassiceae</taxon>
        <taxon>Brassica</taxon>
    </lineage>
</organism>
<evidence type="ECO:0000256" key="1">
    <source>
        <dbReference type="SAM" id="MobiDB-lite"/>
    </source>
</evidence>
<dbReference type="PANTHER" id="PTHR47165:SF4">
    <property type="entry name" value="OS03G0429900 PROTEIN"/>
    <property type="match status" value="1"/>
</dbReference>
<name>A0A8X7SHL3_BRACI</name>
<feature type="compositionally biased region" description="Basic and acidic residues" evidence="1">
    <location>
        <begin position="368"/>
        <end position="397"/>
    </location>
</feature>
<dbReference type="OrthoDB" id="1752136at2759"/>
<accession>A0A8X7SHL3</accession>
<protein>
    <recommendedName>
        <fullName evidence="4">Replication factor A C-terminal domain-containing protein</fullName>
    </recommendedName>
</protein>
<gene>
    <name evidence="2" type="ORF">Bca52824_026374</name>
</gene>
<sequence length="397" mass="43955">MLLIDEQETVIQDFIPQGRIETYLCHMKAGATYRLNKFFGSKSKTIFRVAEPSVIISLSWNSVLSVLKDSSICFPEDRFRIHGYKEFEAACDLKGDLYDYIGHIKLVNGQVPNDSLLLDEAEIAASRRVDLRVRTHDDPVLKLCLWDKAAFEFCENFKASGGTARVILVTNLNPKPFGVLSLSSMTPSRVFLDSDVQETRFYLSWLNSNIDVANRVNVEVVTNPETATLGELFSNMNQASAKQLLMMLCTVLGGVCHTKATKGPTTLMCKKCGKSEIVGVAQYLSKLSVYDHNDQAVFVVLGDAGEELTGKKAAELVESYYQTRKFIVKVSSHNLTAKTKTLTVTKVLPLEAPEPKGNLGENVDEEPNNEREDHADESVKRGADGIESEGAKRAKCG</sequence>
<feature type="region of interest" description="Disordered" evidence="1">
    <location>
        <begin position="352"/>
        <end position="397"/>
    </location>
</feature>
<evidence type="ECO:0008006" key="4">
    <source>
        <dbReference type="Google" id="ProtNLM"/>
    </source>
</evidence>
<dbReference type="PANTHER" id="PTHR47165">
    <property type="entry name" value="OS03G0429900 PROTEIN"/>
    <property type="match status" value="1"/>
</dbReference>
<evidence type="ECO:0000313" key="2">
    <source>
        <dbReference type="EMBL" id="KAG2306626.1"/>
    </source>
</evidence>
<dbReference type="EMBL" id="JAAMPC010000006">
    <property type="protein sequence ID" value="KAG2306626.1"/>
    <property type="molecule type" value="Genomic_DNA"/>
</dbReference>
<proteinExistence type="predicted"/>
<dbReference type="AlphaFoldDB" id="A0A8X7SHL3"/>
<dbReference type="Gene3D" id="2.40.50.140">
    <property type="entry name" value="Nucleic acid-binding proteins"/>
    <property type="match status" value="2"/>
</dbReference>
<keyword evidence="3" id="KW-1185">Reference proteome</keyword>
<dbReference type="SUPFAM" id="SSF50249">
    <property type="entry name" value="Nucleic acid-binding proteins"/>
    <property type="match status" value="1"/>
</dbReference>
<comment type="caution">
    <text evidence="2">The sequence shown here is derived from an EMBL/GenBank/DDBJ whole genome shotgun (WGS) entry which is preliminary data.</text>
</comment>
<reference evidence="2 3" key="1">
    <citation type="submission" date="2020-02" db="EMBL/GenBank/DDBJ databases">
        <authorList>
            <person name="Ma Q."/>
            <person name="Huang Y."/>
            <person name="Song X."/>
            <person name="Pei D."/>
        </authorList>
    </citation>
    <scope>NUCLEOTIDE SEQUENCE [LARGE SCALE GENOMIC DNA]</scope>
    <source>
        <strain evidence="2">Sxm20200214</strain>
        <tissue evidence="2">Leaf</tissue>
    </source>
</reference>